<reference evidence="1 2" key="1">
    <citation type="submission" date="2018-05" db="EMBL/GenBank/DDBJ databases">
        <title>Genomic Encyclopedia of Type Strains, Phase IV (KMG-IV): sequencing the most valuable type-strain genomes for metagenomic binning, comparative biology and taxonomic classification.</title>
        <authorList>
            <person name="Goeker M."/>
        </authorList>
    </citation>
    <scope>NUCLEOTIDE SEQUENCE [LARGE SCALE GENOMIC DNA]</scope>
    <source>
        <strain evidence="1 2">DSM 44704</strain>
    </source>
</reference>
<evidence type="ECO:0000313" key="2">
    <source>
        <dbReference type="Proteomes" id="UP000247569"/>
    </source>
</evidence>
<sequence>MRFLTFEWSTVATVFTGPVLLWLWTERALLHGQGPGIAVFTK</sequence>
<proteinExistence type="predicted"/>
<dbReference type="Proteomes" id="UP000247569">
    <property type="component" value="Unassembled WGS sequence"/>
</dbReference>
<name>A0A318KAJ8_9NOCA</name>
<organism evidence="1 2">
    <name type="scientific">Nocardia tenerifensis</name>
    <dbReference type="NCBI Taxonomy" id="228006"/>
    <lineage>
        <taxon>Bacteria</taxon>
        <taxon>Bacillati</taxon>
        <taxon>Actinomycetota</taxon>
        <taxon>Actinomycetes</taxon>
        <taxon>Mycobacteriales</taxon>
        <taxon>Nocardiaceae</taxon>
        <taxon>Nocardia</taxon>
    </lineage>
</organism>
<evidence type="ECO:0000313" key="1">
    <source>
        <dbReference type="EMBL" id="PXX71358.1"/>
    </source>
</evidence>
<comment type="caution">
    <text evidence="1">The sequence shown here is derived from an EMBL/GenBank/DDBJ whole genome shotgun (WGS) entry which is preliminary data.</text>
</comment>
<gene>
    <name evidence="1" type="ORF">DFR70_101780</name>
</gene>
<dbReference type="AlphaFoldDB" id="A0A318KAJ8"/>
<keyword evidence="2" id="KW-1185">Reference proteome</keyword>
<accession>A0A318KAJ8</accession>
<dbReference type="EMBL" id="QJKF01000001">
    <property type="protein sequence ID" value="PXX71358.1"/>
    <property type="molecule type" value="Genomic_DNA"/>
</dbReference>
<protein>
    <submittedName>
        <fullName evidence="1">Uncharacterized protein</fullName>
    </submittedName>
</protein>